<accession>A0ABR3VCH7</accession>
<gene>
    <name evidence="2" type="ORF">VTK73DRAFT_4006</name>
</gene>
<feature type="region of interest" description="Disordered" evidence="1">
    <location>
        <begin position="60"/>
        <end position="81"/>
    </location>
</feature>
<evidence type="ECO:0000313" key="2">
    <source>
        <dbReference type="EMBL" id="KAL1839559.1"/>
    </source>
</evidence>
<comment type="caution">
    <text evidence="2">The sequence shown here is derived from an EMBL/GenBank/DDBJ whole genome shotgun (WGS) entry which is preliminary data.</text>
</comment>
<sequence>MKPPMLATRPRKQAMKVTFCSATAVAPVDFRRGRGAFSGGDGARRREKSIVIRKRVPDRTGERLLGGPTTPSEGGIQGGKKGFGQWPRWERELRTEWQAAGNHFQKNKKKKEGWRMVRATAHKPRAVSQKSTLRMWITAALEIQDVRGTVYFGLCTSSRPRYRWWPTWKARGRSDGVFRRYRGTLLTSTV</sequence>
<keyword evidence="3" id="KW-1185">Reference proteome</keyword>
<organism evidence="2 3">
    <name type="scientific">Phialemonium thermophilum</name>
    <dbReference type="NCBI Taxonomy" id="223376"/>
    <lineage>
        <taxon>Eukaryota</taxon>
        <taxon>Fungi</taxon>
        <taxon>Dikarya</taxon>
        <taxon>Ascomycota</taxon>
        <taxon>Pezizomycotina</taxon>
        <taxon>Sordariomycetes</taxon>
        <taxon>Sordariomycetidae</taxon>
        <taxon>Cephalothecales</taxon>
        <taxon>Cephalothecaceae</taxon>
        <taxon>Phialemonium</taxon>
    </lineage>
</organism>
<reference evidence="2 3" key="1">
    <citation type="journal article" date="2024" name="Commun. Biol.">
        <title>Comparative genomic analysis of thermophilic fungi reveals convergent evolutionary adaptations and gene losses.</title>
        <authorList>
            <person name="Steindorff A.S."/>
            <person name="Aguilar-Pontes M.V."/>
            <person name="Robinson A.J."/>
            <person name="Andreopoulos B."/>
            <person name="LaButti K."/>
            <person name="Kuo A."/>
            <person name="Mondo S."/>
            <person name="Riley R."/>
            <person name="Otillar R."/>
            <person name="Haridas S."/>
            <person name="Lipzen A."/>
            <person name="Grimwood J."/>
            <person name="Schmutz J."/>
            <person name="Clum A."/>
            <person name="Reid I.D."/>
            <person name="Moisan M.C."/>
            <person name="Butler G."/>
            <person name="Nguyen T.T.M."/>
            <person name="Dewar K."/>
            <person name="Conant G."/>
            <person name="Drula E."/>
            <person name="Henrissat B."/>
            <person name="Hansel C."/>
            <person name="Singer S."/>
            <person name="Hutchinson M.I."/>
            <person name="de Vries R.P."/>
            <person name="Natvig D.O."/>
            <person name="Powell A.J."/>
            <person name="Tsang A."/>
            <person name="Grigoriev I.V."/>
        </authorList>
    </citation>
    <scope>NUCLEOTIDE SEQUENCE [LARGE SCALE GENOMIC DNA]</scope>
    <source>
        <strain evidence="2 3">ATCC 24622</strain>
    </source>
</reference>
<evidence type="ECO:0000256" key="1">
    <source>
        <dbReference type="SAM" id="MobiDB-lite"/>
    </source>
</evidence>
<protein>
    <submittedName>
        <fullName evidence="2">Uncharacterized protein</fullName>
    </submittedName>
</protein>
<dbReference type="EMBL" id="JAZHXJ010002316">
    <property type="protein sequence ID" value="KAL1839559.1"/>
    <property type="molecule type" value="Genomic_DNA"/>
</dbReference>
<evidence type="ECO:0000313" key="3">
    <source>
        <dbReference type="Proteomes" id="UP001586593"/>
    </source>
</evidence>
<name>A0ABR3VCH7_9PEZI</name>
<dbReference type="Proteomes" id="UP001586593">
    <property type="component" value="Unassembled WGS sequence"/>
</dbReference>
<proteinExistence type="predicted"/>